<dbReference type="AlphaFoldDB" id="A0A067L195"/>
<evidence type="ECO:0000313" key="3">
    <source>
        <dbReference type="Proteomes" id="UP000027138"/>
    </source>
</evidence>
<dbReference type="Proteomes" id="UP000027138">
    <property type="component" value="Unassembled WGS sequence"/>
</dbReference>
<keyword evidence="3" id="KW-1185">Reference proteome</keyword>
<feature type="region of interest" description="Disordered" evidence="1">
    <location>
        <begin position="1"/>
        <end position="44"/>
    </location>
</feature>
<name>A0A067L195_JATCU</name>
<proteinExistence type="predicted"/>
<sequence length="77" mass="9023">MEKGKKVEEVSDAETEKLEISDEEKSTEDKTEKESEMLSAQRSREAMLGRLERELIEEHNKELDEAIQHYKTVIDQN</sequence>
<gene>
    <name evidence="2" type="ORF">JCGZ_03555</name>
</gene>
<evidence type="ECO:0000313" key="2">
    <source>
        <dbReference type="EMBL" id="KDP41023.1"/>
    </source>
</evidence>
<dbReference type="EMBL" id="KK914324">
    <property type="protein sequence ID" value="KDP41023.1"/>
    <property type="molecule type" value="Genomic_DNA"/>
</dbReference>
<organism evidence="2 3">
    <name type="scientific">Jatropha curcas</name>
    <name type="common">Barbados nut</name>
    <dbReference type="NCBI Taxonomy" id="180498"/>
    <lineage>
        <taxon>Eukaryota</taxon>
        <taxon>Viridiplantae</taxon>
        <taxon>Streptophyta</taxon>
        <taxon>Embryophyta</taxon>
        <taxon>Tracheophyta</taxon>
        <taxon>Spermatophyta</taxon>
        <taxon>Magnoliopsida</taxon>
        <taxon>eudicotyledons</taxon>
        <taxon>Gunneridae</taxon>
        <taxon>Pentapetalae</taxon>
        <taxon>rosids</taxon>
        <taxon>fabids</taxon>
        <taxon>Malpighiales</taxon>
        <taxon>Euphorbiaceae</taxon>
        <taxon>Crotonoideae</taxon>
        <taxon>Jatropheae</taxon>
        <taxon>Jatropha</taxon>
    </lineage>
</organism>
<evidence type="ECO:0000256" key="1">
    <source>
        <dbReference type="SAM" id="MobiDB-lite"/>
    </source>
</evidence>
<protein>
    <submittedName>
        <fullName evidence="2">Uncharacterized protein</fullName>
    </submittedName>
</protein>
<accession>A0A067L195</accession>
<reference evidence="2 3" key="1">
    <citation type="journal article" date="2014" name="PLoS ONE">
        <title>Global Analysis of Gene Expression Profiles in Physic Nut (Jatropha curcas L.) Seedlings Exposed to Salt Stress.</title>
        <authorList>
            <person name="Zhang L."/>
            <person name="Zhang C."/>
            <person name="Wu P."/>
            <person name="Chen Y."/>
            <person name="Li M."/>
            <person name="Jiang H."/>
            <person name="Wu G."/>
        </authorList>
    </citation>
    <scope>NUCLEOTIDE SEQUENCE [LARGE SCALE GENOMIC DNA]</scope>
    <source>
        <strain evidence="3">cv. GZQX0401</strain>
        <tissue evidence="2">Young leaves</tissue>
    </source>
</reference>